<accession>A0A2N9FJR8</accession>
<dbReference type="PANTHER" id="PTHR35165:SF1">
    <property type="entry name" value="OS04G0577375 PROTEIN"/>
    <property type="match status" value="1"/>
</dbReference>
<dbReference type="EMBL" id="OIVN01001200">
    <property type="protein sequence ID" value="SPC91056.1"/>
    <property type="molecule type" value="Genomic_DNA"/>
</dbReference>
<name>A0A2N9FJR8_FAGSY</name>
<dbReference type="Pfam" id="PF16594">
    <property type="entry name" value="ATP-synt_Z"/>
    <property type="match status" value="1"/>
</dbReference>
<keyword evidence="2" id="KW-0812">Transmembrane</keyword>
<feature type="transmembrane region" description="Helical" evidence="2">
    <location>
        <begin position="21"/>
        <end position="42"/>
    </location>
</feature>
<reference evidence="3" key="1">
    <citation type="submission" date="2018-02" db="EMBL/GenBank/DDBJ databases">
        <authorList>
            <person name="Cohen D.B."/>
            <person name="Kent A.D."/>
        </authorList>
    </citation>
    <scope>NUCLEOTIDE SEQUENCE</scope>
</reference>
<protein>
    <submittedName>
        <fullName evidence="3">Uncharacterized protein</fullName>
    </submittedName>
</protein>
<evidence type="ECO:0000256" key="1">
    <source>
        <dbReference type="SAM" id="MobiDB-lite"/>
    </source>
</evidence>
<keyword evidence="2" id="KW-1133">Transmembrane helix</keyword>
<evidence type="ECO:0000256" key="2">
    <source>
        <dbReference type="SAM" id="Phobius"/>
    </source>
</evidence>
<dbReference type="AlphaFoldDB" id="A0A2N9FJR8"/>
<dbReference type="PANTHER" id="PTHR35165">
    <property type="entry name" value="OS08G0113900 PROTEIN"/>
    <property type="match status" value="1"/>
</dbReference>
<gene>
    <name evidence="3" type="ORF">FSB_LOCUS18938</name>
</gene>
<proteinExistence type="predicted"/>
<sequence>MGSFKEGRDESHKEQKERVKTCIVYSWSFMVSMIGGLAFTWWEFEYHPTNTQLWMVPFSLILLVTPLFVWFSIFVSDLCSSKMDDVPKASQPVRPPAPDNSACDLERGSKKLPTN</sequence>
<feature type="transmembrane region" description="Helical" evidence="2">
    <location>
        <begin position="54"/>
        <end position="75"/>
    </location>
</feature>
<keyword evidence="2" id="KW-0472">Membrane</keyword>
<dbReference type="InterPro" id="IPR032238">
    <property type="entry name" value="ATP-synth_Z"/>
</dbReference>
<evidence type="ECO:0000313" key="3">
    <source>
        <dbReference type="EMBL" id="SPC91056.1"/>
    </source>
</evidence>
<organism evidence="3">
    <name type="scientific">Fagus sylvatica</name>
    <name type="common">Beechnut</name>
    <dbReference type="NCBI Taxonomy" id="28930"/>
    <lineage>
        <taxon>Eukaryota</taxon>
        <taxon>Viridiplantae</taxon>
        <taxon>Streptophyta</taxon>
        <taxon>Embryophyta</taxon>
        <taxon>Tracheophyta</taxon>
        <taxon>Spermatophyta</taxon>
        <taxon>Magnoliopsida</taxon>
        <taxon>eudicotyledons</taxon>
        <taxon>Gunneridae</taxon>
        <taxon>Pentapetalae</taxon>
        <taxon>rosids</taxon>
        <taxon>fabids</taxon>
        <taxon>Fagales</taxon>
        <taxon>Fagaceae</taxon>
        <taxon>Fagus</taxon>
    </lineage>
</organism>
<feature type="region of interest" description="Disordered" evidence="1">
    <location>
        <begin position="83"/>
        <end position="115"/>
    </location>
</feature>